<proteinExistence type="predicted"/>
<organism evidence="1 2">
    <name type="scientific">Dreissena polymorpha</name>
    <name type="common">Zebra mussel</name>
    <name type="synonym">Mytilus polymorpha</name>
    <dbReference type="NCBI Taxonomy" id="45954"/>
    <lineage>
        <taxon>Eukaryota</taxon>
        <taxon>Metazoa</taxon>
        <taxon>Spiralia</taxon>
        <taxon>Lophotrochozoa</taxon>
        <taxon>Mollusca</taxon>
        <taxon>Bivalvia</taxon>
        <taxon>Autobranchia</taxon>
        <taxon>Heteroconchia</taxon>
        <taxon>Euheterodonta</taxon>
        <taxon>Imparidentia</taxon>
        <taxon>Neoheterodontei</taxon>
        <taxon>Myida</taxon>
        <taxon>Dreissenoidea</taxon>
        <taxon>Dreissenidae</taxon>
        <taxon>Dreissena</taxon>
    </lineage>
</organism>
<reference evidence="1" key="1">
    <citation type="journal article" date="2019" name="bioRxiv">
        <title>The Genome of the Zebra Mussel, Dreissena polymorpha: A Resource for Invasive Species Research.</title>
        <authorList>
            <person name="McCartney M.A."/>
            <person name="Auch B."/>
            <person name="Kono T."/>
            <person name="Mallez S."/>
            <person name="Zhang Y."/>
            <person name="Obille A."/>
            <person name="Becker A."/>
            <person name="Abrahante J.E."/>
            <person name="Garbe J."/>
            <person name="Badalamenti J.P."/>
            <person name="Herman A."/>
            <person name="Mangelson H."/>
            <person name="Liachko I."/>
            <person name="Sullivan S."/>
            <person name="Sone E.D."/>
            <person name="Koren S."/>
            <person name="Silverstein K.A.T."/>
            <person name="Beckman K.B."/>
            <person name="Gohl D.M."/>
        </authorList>
    </citation>
    <scope>NUCLEOTIDE SEQUENCE</scope>
    <source>
        <strain evidence="1">Duluth1</strain>
        <tissue evidence="1">Whole animal</tissue>
    </source>
</reference>
<sequence>MLRRAVLQLQGPSELVCLGNHGLNNTWIETVAKAIRDDEEHHMHVQTIAYDQSNMRFWSCDKKMDAPLISRVV</sequence>
<evidence type="ECO:0000313" key="1">
    <source>
        <dbReference type="EMBL" id="KAH3779266.1"/>
    </source>
</evidence>
<accession>A0A9D4EGE7</accession>
<dbReference type="EMBL" id="JAIWYP010000008">
    <property type="protein sequence ID" value="KAH3779266.1"/>
    <property type="molecule type" value="Genomic_DNA"/>
</dbReference>
<protein>
    <submittedName>
        <fullName evidence="1">Uncharacterized protein</fullName>
    </submittedName>
</protein>
<reference evidence="1" key="2">
    <citation type="submission" date="2020-11" db="EMBL/GenBank/DDBJ databases">
        <authorList>
            <person name="McCartney M.A."/>
            <person name="Auch B."/>
            <person name="Kono T."/>
            <person name="Mallez S."/>
            <person name="Becker A."/>
            <person name="Gohl D.M."/>
            <person name="Silverstein K.A.T."/>
            <person name="Koren S."/>
            <person name="Bechman K.B."/>
            <person name="Herman A."/>
            <person name="Abrahante J.E."/>
            <person name="Garbe J."/>
        </authorList>
    </citation>
    <scope>NUCLEOTIDE SEQUENCE</scope>
    <source>
        <strain evidence="1">Duluth1</strain>
        <tissue evidence="1">Whole animal</tissue>
    </source>
</reference>
<dbReference type="Proteomes" id="UP000828390">
    <property type="component" value="Unassembled WGS sequence"/>
</dbReference>
<keyword evidence="2" id="KW-1185">Reference proteome</keyword>
<name>A0A9D4EGE7_DREPO</name>
<gene>
    <name evidence="1" type="ORF">DPMN_157066</name>
</gene>
<comment type="caution">
    <text evidence="1">The sequence shown here is derived from an EMBL/GenBank/DDBJ whole genome shotgun (WGS) entry which is preliminary data.</text>
</comment>
<evidence type="ECO:0000313" key="2">
    <source>
        <dbReference type="Proteomes" id="UP000828390"/>
    </source>
</evidence>
<dbReference type="AlphaFoldDB" id="A0A9D4EGE7"/>